<comment type="caution">
    <text evidence="2">The sequence shown here is derived from an EMBL/GenBank/DDBJ whole genome shotgun (WGS) entry which is preliminary data.</text>
</comment>
<dbReference type="AlphaFoldDB" id="A0ABD0WAX8"/>
<proteinExistence type="predicted"/>
<reference evidence="2 3" key="1">
    <citation type="journal article" date="2024" name="Plant Biotechnol. J.">
        <title>Dendrobium thyrsiflorum genome and its molecular insights into genes involved in important horticultural traits.</title>
        <authorList>
            <person name="Chen B."/>
            <person name="Wang J.Y."/>
            <person name="Zheng P.J."/>
            <person name="Li K.L."/>
            <person name="Liang Y.M."/>
            <person name="Chen X.F."/>
            <person name="Zhang C."/>
            <person name="Zhao X."/>
            <person name="He X."/>
            <person name="Zhang G.Q."/>
            <person name="Liu Z.J."/>
            <person name="Xu Q."/>
        </authorList>
    </citation>
    <scope>NUCLEOTIDE SEQUENCE [LARGE SCALE GENOMIC DNA]</scope>
    <source>
        <strain evidence="2">GZMU011</strain>
    </source>
</reference>
<feature type="compositionally biased region" description="Low complexity" evidence="1">
    <location>
        <begin position="71"/>
        <end position="85"/>
    </location>
</feature>
<sequence length="150" mass="15707">MLNSESFDATLQSFGDVVAVFLANTDIGIRFGSGTSYLAGGGGFRLINFADTLISLSTKTGTVGGFVEVPPSSVDSSWKKSSSSESESEAELDCSCSALTVDSFSGEDGSESPPCLSGECFILRAVERNLSFCTVGWKLFASPEVSNGRK</sequence>
<keyword evidence="3" id="KW-1185">Reference proteome</keyword>
<organism evidence="2 3">
    <name type="scientific">Dendrobium thyrsiflorum</name>
    <name type="common">Pinecone-like raceme dendrobium</name>
    <name type="synonym">Orchid</name>
    <dbReference type="NCBI Taxonomy" id="117978"/>
    <lineage>
        <taxon>Eukaryota</taxon>
        <taxon>Viridiplantae</taxon>
        <taxon>Streptophyta</taxon>
        <taxon>Embryophyta</taxon>
        <taxon>Tracheophyta</taxon>
        <taxon>Spermatophyta</taxon>
        <taxon>Magnoliopsida</taxon>
        <taxon>Liliopsida</taxon>
        <taxon>Asparagales</taxon>
        <taxon>Orchidaceae</taxon>
        <taxon>Epidendroideae</taxon>
        <taxon>Malaxideae</taxon>
        <taxon>Dendrobiinae</taxon>
        <taxon>Dendrobium</taxon>
    </lineage>
</organism>
<dbReference type="Proteomes" id="UP001552299">
    <property type="component" value="Unassembled WGS sequence"/>
</dbReference>
<evidence type="ECO:0000313" key="2">
    <source>
        <dbReference type="EMBL" id="KAL0928513.1"/>
    </source>
</evidence>
<feature type="region of interest" description="Disordered" evidence="1">
    <location>
        <begin position="71"/>
        <end position="91"/>
    </location>
</feature>
<name>A0ABD0WAX8_DENTH</name>
<dbReference type="EMBL" id="JANQDX010000001">
    <property type="protein sequence ID" value="KAL0928513.1"/>
    <property type="molecule type" value="Genomic_DNA"/>
</dbReference>
<accession>A0ABD0WAX8</accession>
<evidence type="ECO:0000313" key="3">
    <source>
        <dbReference type="Proteomes" id="UP001552299"/>
    </source>
</evidence>
<evidence type="ECO:0000256" key="1">
    <source>
        <dbReference type="SAM" id="MobiDB-lite"/>
    </source>
</evidence>
<gene>
    <name evidence="2" type="ORF">M5K25_000397</name>
</gene>
<protein>
    <submittedName>
        <fullName evidence="2">Uncharacterized protein</fullName>
    </submittedName>
</protein>